<evidence type="ECO:0000313" key="1">
    <source>
        <dbReference type="EMBL" id="KAE8270037.1"/>
    </source>
</evidence>
<sequence>MSYSKRTISVAATSFRNRGQQQKKSKCIHWDDVDLAQRPCEASARAPQSSRSSLRLFNTAEIFTARVIPEISVSLKALCDGLVGHDKLENVDLSHNDRHRLLGSVRC</sequence>
<proteinExistence type="predicted"/>
<name>A0A8X7NA69_9BASI</name>
<organism evidence="1 2">
    <name type="scientific">Tilletia walkeri</name>
    <dbReference type="NCBI Taxonomy" id="117179"/>
    <lineage>
        <taxon>Eukaryota</taxon>
        <taxon>Fungi</taxon>
        <taxon>Dikarya</taxon>
        <taxon>Basidiomycota</taxon>
        <taxon>Ustilaginomycotina</taxon>
        <taxon>Exobasidiomycetes</taxon>
        <taxon>Tilletiales</taxon>
        <taxon>Tilletiaceae</taxon>
        <taxon>Tilletia</taxon>
    </lineage>
</organism>
<reference evidence="1" key="1">
    <citation type="submission" date="2016-04" db="EMBL/GenBank/DDBJ databases">
        <authorList>
            <person name="Nguyen H.D."/>
            <person name="Samba Siva P."/>
            <person name="Cullis J."/>
            <person name="Levesque C.A."/>
            <person name="Hambleton S."/>
        </authorList>
    </citation>
    <scope>NUCLEOTIDE SEQUENCE</scope>
    <source>
        <strain evidence="1">DAOMC 236422</strain>
    </source>
</reference>
<accession>A0A8X7NA69</accession>
<reference evidence="1" key="2">
    <citation type="journal article" date="2019" name="IMA Fungus">
        <title>Genome sequencing and comparison of five Tilletia species to identify candidate genes for the detection of regulated species infecting wheat.</title>
        <authorList>
            <person name="Nguyen H.D.T."/>
            <person name="Sultana T."/>
            <person name="Kesanakurti P."/>
            <person name="Hambleton S."/>
        </authorList>
    </citation>
    <scope>NUCLEOTIDE SEQUENCE</scope>
    <source>
        <strain evidence="1">DAOMC 236422</strain>
    </source>
</reference>
<comment type="caution">
    <text evidence="1">The sequence shown here is derived from an EMBL/GenBank/DDBJ whole genome shotgun (WGS) entry which is preliminary data.</text>
</comment>
<gene>
    <name evidence="1" type="ORF">A4X09_0g2328</name>
</gene>
<dbReference type="Gene3D" id="3.80.10.10">
    <property type="entry name" value="Ribonuclease Inhibitor"/>
    <property type="match status" value="1"/>
</dbReference>
<protein>
    <submittedName>
        <fullName evidence="1">Uncharacterized protein</fullName>
    </submittedName>
</protein>
<dbReference type="EMBL" id="LWDG02000067">
    <property type="protein sequence ID" value="KAE8270037.1"/>
    <property type="molecule type" value="Genomic_DNA"/>
</dbReference>
<dbReference type="Proteomes" id="UP000078113">
    <property type="component" value="Unassembled WGS sequence"/>
</dbReference>
<keyword evidence="2" id="KW-1185">Reference proteome</keyword>
<evidence type="ECO:0000313" key="2">
    <source>
        <dbReference type="Proteomes" id="UP000078113"/>
    </source>
</evidence>
<dbReference type="InterPro" id="IPR032675">
    <property type="entry name" value="LRR_dom_sf"/>
</dbReference>
<dbReference type="AlphaFoldDB" id="A0A8X7NA69"/>